<dbReference type="InterPro" id="IPR011049">
    <property type="entry name" value="Serralysin-like_metalloprot_C"/>
</dbReference>
<protein>
    <submittedName>
        <fullName evidence="1">RTX protein</fullName>
    </submittedName>
</protein>
<evidence type="ECO:0000313" key="1">
    <source>
        <dbReference type="EMBL" id="CSC73419.1"/>
    </source>
</evidence>
<proteinExistence type="predicted"/>
<organism evidence="1 2">
    <name type="scientific">Vibrio cholerae</name>
    <dbReference type="NCBI Taxonomy" id="666"/>
    <lineage>
        <taxon>Bacteria</taxon>
        <taxon>Pseudomonadati</taxon>
        <taxon>Pseudomonadota</taxon>
        <taxon>Gammaproteobacteria</taxon>
        <taxon>Vibrionales</taxon>
        <taxon>Vibrionaceae</taxon>
        <taxon>Vibrio</taxon>
    </lineage>
</organism>
<accession>A0A655ZNM1</accession>
<evidence type="ECO:0000313" key="2">
    <source>
        <dbReference type="Proteomes" id="UP000046067"/>
    </source>
</evidence>
<sequence>MVTSGNFNRVVTGDDQDYSVTIGNNNQVELGAGNDFANVFGNYNRINAGAGNDVVKLMGYHTVLNGGDGDDHLIATAISKFSQFNGGEGRDLMVLGGYQNTFKGGTDVDSFVVSGDVIDNLVEDIRSEDNIVFNGIDWQKLWFERSGYDLKLSILRDPSNDSDQSKFEHIGSVTFSDYFNGNRAQVVIGMSEKGLSGEREYTMLSDSAIDALVQAMSGFEPQAGDNGFIDSLESKSQAAISMAWSDVVHKKGLMV</sequence>
<reference evidence="1 2" key="1">
    <citation type="submission" date="2015-07" db="EMBL/GenBank/DDBJ databases">
        <authorList>
            <consortium name="Pathogen Informatics"/>
        </authorList>
    </citation>
    <scope>NUCLEOTIDE SEQUENCE [LARGE SCALE GENOMIC DNA]</scope>
    <source>
        <strain evidence="1 2">A325</strain>
    </source>
</reference>
<name>A0A655ZNM1_VIBCL</name>
<dbReference type="Pfam" id="PF21735">
    <property type="entry name" value="RtxA_C"/>
    <property type="match status" value="3"/>
</dbReference>
<dbReference type="Proteomes" id="UP000046067">
    <property type="component" value="Unassembled WGS sequence"/>
</dbReference>
<dbReference type="EMBL" id="CWQJ01000030">
    <property type="protein sequence ID" value="CSC73419.1"/>
    <property type="molecule type" value="Genomic_DNA"/>
</dbReference>
<gene>
    <name evidence="1" type="ORF">ERS013201_03405</name>
</gene>
<dbReference type="InterPro" id="IPR048568">
    <property type="entry name" value="RtxA_C"/>
</dbReference>
<dbReference type="SUPFAM" id="SSF51120">
    <property type="entry name" value="beta-Roll"/>
    <property type="match status" value="1"/>
</dbReference>
<dbReference type="AlphaFoldDB" id="A0A655ZNM1"/>
<dbReference type="Gene3D" id="2.160.20.160">
    <property type="match status" value="1"/>
</dbReference>
<dbReference type="PRINTS" id="PR00313">
    <property type="entry name" value="CABNDNGRPT"/>
</dbReference>